<feature type="compositionally biased region" description="Low complexity" evidence="1">
    <location>
        <begin position="14"/>
        <end position="31"/>
    </location>
</feature>
<dbReference type="Proteomes" id="UP001189624">
    <property type="component" value="Chromosome 4"/>
</dbReference>
<evidence type="ECO:0000256" key="1">
    <source>
        <dbReference type="SAM" id="MobiDB-lite"/>
    </source>
</evidence>
<dbReference type="AlphaFoldDB" id="A0AA86SCW4"/>
<evidence type="ECO:0000313" key="2">
    <source>
        <dbReference type="EMBL" id="CAJ1952146.1"/>
    </source>
</evidence>
<organism evidence="2 3">
    <name type="scientific">Sphenostylis stenocarpa</name>
    <dbReference type="NCBI Taxonomy" id="92480"/>
    <lineage>
        <taxon>Eukaryota</taxon>
        <taxon>Viridiplantae</taxon>
        <taxon>Streptophyta</taxon>
        <taxon>Embryophyta</taxon>
        <taxon>Tracheophyta</taxon>
        <taxon>Spermatophyta</taxon>
        <taxon>Magnoliopsida</taxon>
        <taxon>eudicotyledons</taxon>
        <taxon>Gunneridae</taxon>
        <taxon>Pentapetalae</taxon>
        <taxon>rosids</taxon>
        <taxon>fabids</taxon>
        <taxon>Fabales</taxon>
        <taxon>Fabaceae</taxon>
        <taxon>Papilionoideae</taxon>
        <taxon>50 kb inversion clade</taxon>
        <taxon>NPAAA clade</taxon>
        <taxon>indigoferoid/millettioid clade</taxon>
        <taxon>Phaseoleae</taxon>
        <taxon>Sphenostylis</taxon>
    </lineage>
</organism>
<keyword evidence="3" id="KW-1185">Reference proteome</keyword>
<evidence type="ECO:0000313" key="3">
    <source>
        <dbReference type="Proteomes" id="UP001189624"/>
    </source>
</evidence>
<name>A0AA86SCW4_9FABA</name>
<protein>
    <submittedName>
        <fullName evidence="2">Uncharacterized protein</fullName>
    </submittedName>
</protein>
<gene>
    <name evidence="2" type="ORF">AYBTSS11_LOCUS15144</name>
</gene>
<proteinExistence type="predicted"/>
<accession>A0AA86SCW4</accession>
<dbReference type="Gramene" id="rna-AYBTSS11_LOCUS15144">
    <property type="protein sequence ID" value="CAJ1952146.1"/>
    <property type="gene ID" value="gene-AYBTSS11_LOCUS15144"/>
</dbReference>
<reference evidence="2" key="1">
    <citation type="submission" date="2023-10" db="EMBL/GenBank/DDBJ databases">
        <authorList>
            <person name="Domelevo Entfellner J.-B."/>
        </authorList>
    </citation>
    <scope>NUCLEOTIDE SEQUENCE</scope>
</reference>
<dbReference type="EMBL" id="OY731401">
    <property type="protein sequence ID" value="CAJ1952146.1"/>
    <property type="molecule type" value="Genomic_DNA"/>
</dbReference>
<feature type="region of interest" description="Disordered" evidence="1">
    <location>
        <begin position="14"/>
        <end position="35"/>
    </location>
</feature>
<sequence>MSYTCEVGERGGVSTVTSLNSKSNTTNLNSKPLIEDPRKTKQNNILHKPHPIDLPDLHK</sequence>